<sequence length="58" mass="6653">VAAADNGAALWLEERRRVQAGELDDRPLYWRRLTLPDDPAGLASSRNYQPAFRHEVDF</sequence>
<accession>A0A382GKY2</accession>
<dbReference type="EMBL" id="UINC01056142">
    <property type="protein sequence ID" value="SVB75808.1"/>
    <property type="molecule type" value="Genomic_DNA"/>
</dbReference>
<proteinExistence type="predicted"/>
<feature type="non-terminal residue" evidence="1">
    <location>
        <position position="1"/>
    </location>
</feature>
<protein>
    <submittedName>
        <fullName evidence="1">Uncharacterized protein</fullName>
    </submittedName>
</protein>
<organism evidence="1">
    <name type="scientific">marine metagenome</name>
    <dbReference type="NCBI Taxonomy" id="408172"/>
    <lineage>
        <taxon>unclassified sequences</taxon>
        <taxon>metagenomes</taxon>
        <taxon>ecological metagenomes</taxon>
    </lineage>
</organism>
<reference evidence="1" key="1">
    <citation type="submission" date="2018-05" db="EMBL/GenBank/DDBJ databases">
        <authorList>
            <person name="Lanie J.A."/>
            <person name="Ng W.-L."/>
            <person name="Kazmierczak K.M."/>
            <person name="Andrzejewski T.M."/>
            <person name="Davidsen T.M."/>
            <person name="Wayne K.J."/>
            <person name="Tettelin H."/>
            <person name="Glass J.I."/>
            <person name="Rusch D."/>
            <person name="Podicherti R."/>
            <person name="Tsui H.-C.T."/>
            <person name="Winkler M.E."/>
        </authorList>
    </citation>
    <scope>NUCLEOTIDE SEQUENCE</scope>
</reference>
<evidence type="ECO:0000313" key="1">
    <source>
        <dbReference type="EMBL" id="SVB75808.1"/>
    </source>
</evidence>
<feature type="non-terminal residue" evidence="1">
    <location>
        <position position="58"/>
    </location>
</feature>
<name>A0A382GKY2_9ZZZZ</name>
<dbReference type="AlphaFoldDB" id="A0A382GKY2"/>
<gene>
    <name evidence="1" type="ORF">METZ01_LOCUS228662</name>
</gene>